<keyword evidence="1" id="KW-0812">Transmembrane</keyword>
<evidence type="ECO:0000313" key="3">
    <source>
        <dbReference type="EMBL" id="CAI3960922.1"/>
    </source>
</evidence>
<proteinExistence type="predicted"/>
<evidence type="ECO:0000313" key="2">
    <source>
        <dbReference type="EMBL" id="CAI3959142.1"/>
    </source>
</evidence>
<name>A0A9W4XE72_9PROT</name>
<feature type="transmembrane region" description="Helical" evidence="1">
    <location>
        <begin position="104"/>
        <end position="124"/>
    </location>
</feature>
<dbReference type="RefSeq" id="WP_271790725.1">
    <property type="nucleotide sequence ID" value="NZ_CAMXCM010000013.1"/>
</dbReference>
<dbReference type="EMBL" id="CAMXCS010000013">
    <property type="protein sequence ID" value="CAI3960922.1"/>
    <property type="molecule type" value="Genomic_DNA"/>
</dbReference>
<dbReference type="Proteomes" id="UP001154255">
    <property type="component" value="Unassembled WGS sequence"/>
</dbReference>
<feature type="transmembrane region" description="Helical" evidence="1">
    <location>
        <begin position="38"/>
        <end position="56"/>
    </location>
</feature>
<accession>A0A9W4XE72</accession>
<evidence type="ECO:0000256" key="1">
    <source>
        <dbReference type="SAM" id="Phobius"/>
    </source>
</evidence>
<feature type="transmembrane region" description="Helical" evidence="1">
    <location>
        <begin position="6"/>
        <end position="26"/>
    </location>
</feature>
<protein>
    <recommendedName>
        <fullName evidence="6">Zinc ribbon protein</fullName>
    </recommendedName>
</protein>
<keyword evidence="1" id="KW-1133">Transmembrane helix</keyword>
<gene>
    <name evidence="3" type="ORF">R53529_LOCUS2312</name>
    <name evidence="2" type="ORF">R53530_LOCUS2315</name>
</gene>
<dbReference type="AlphaFoldDB" id="A0A9W4XE72"/>
<dbReference type="Proteomes" id="UP001154259">
    <property type="component" value="Unassembled WGS sequence"/>
</dbReference>
<reference evidence="2" key="1">
    <citation type="submission" date="2022-10" db="EMBL/GenBank/DDBJ databases">
        <authorList>
            <person name="Botero Cardona J."/>
        </authorList>
    </citation>
    <scope>NUCLEOTIDE SEQUENCE</scope>
    <source>
        <strain evidence="2">LMG 31819</strain>
        <strain evidence="3">R-53529</strain>
    </source>
</reference>
<keyword evidence="5" id="KW-1185">Reference proteome</keyword>
<sequence length="151" mass="17081">MNNGYHFISWLFMPLVWAFITAIFAYQAAKRKGRNAPLWGFLSFFCNPLIIVVEYLTNINSNNDHMATCPICSERLSVAAMSCPHCGHPHDRKDRYNLTALDTISILFEIPICIINGLVLLILFCMAYYLLLTNLVISTAIISTLMAAIFK</sequence>
<dbReference type="EMBL" id="CAMXCM010000013">
    <property type="protein sequence ID" value="CAI3959142.1"/>
    <property type="molecule type" value="Genomic_DNA"/>
</dbReference>
<keyword evidence="1" id="KW-0472">Membrane</keyword>
<feature type="transmembrane region" description="Helical" evidence="1">
    <location>
        <begin position="131"/>
        <end position="150"/>
    </location>
</feature>
<evidence type="ECO:0008006" key="6">
    <source>
        <dbReference type="Google" id="ProtNLM"/>
    </source>
</evidence>
<comment type="caution">
    <text evidence="2">The sequence shown here is derived from an EMBL/GenBank/DDBJ whole genome shotgun (WGS) entry which is preliminary data.</text>
</comment>
<evidence type="ECO:0000313" key="4">
    <source>
        <dbReference type="Proteomes" id="UP001154255"/>
    </source>
</evidence>
<organism evidence="2 4">
    <name type="scientific">Commensalibacter communis</name>
    <dbReference type="NCBI Taxonomy" id="2972786"/>
    <lineage>
        <taxon>Bacteria</taxon>
        <taxon>Pseudomonadati</taxon>
        <taxon>Pseudomonadota</taxon>
        <taxon>Alphaproteobacteria</taxon>
        <taxon>Acetobacterales</taxon>
        <taxon>Acetobacteraceae</taxon>
    </lineage>
</organism>
<evidence type="ECO:0000313" key="5">
    <source>
        <dbReference type="Proteomes" id="UP001154259"/>
    </source>
</evidence>